<proteinExistence type="predicted"/>
<dbReference type="PROSITE" id="PS00374">
    <property type="entry name" value="MGMT"/>
    <property type="match status" value="1"/>
</dbReference>
<evidence type="ECO:0000256" key="3">
    <source>
        <dbReference type="ARBA" id="ARBA00022679"/>
    </source>
</evidence>
<organism evidence="8">
    <name type="scientific">marine metagenome</name>
    <dbReference type="NCBI Taxonomy" id="408172"/>
    <lineage>
        <taxon>unclassified sequences</taxon>
        <taxon>metagenomes</taxon>
        <taxon>ecological metagenomes</taxon>
    </lineage>
</organism>
<keyword evidence="4" id="KW-0227">DNA damage</keyword>
<keyword evidence="5" id="KW-0234">DNA repair</keyword>
<accession>A0A383D4G3</accession>
<comment type="catalytic activity">
    <reaction evidence="6">
        <text>a 6-O-methyl-2'-deoxyguanosine in DNA + L-cysteinyl-[protein] = S-methyl-L-cysteinyl-[protein] + a 2'-deoxyguanosine in DNA</text>
        <dbReference type="Rhea" id="RHEA:24000"/>
        <dbReference type="Rhea" id="RHEA-COMP:10131"/>
        <dbReference type="Rhea" id="RHEA-COMP:10132"/>
        <dbReference type="Rhea" id="RHEA-COMP:11367"/>
        <dbReference type="Rhea" id="RHEA-COMP:11368"/>
        <dbReference type="ChEBI" id="CHEBI:29950"/>
        <dbReference type="ChEBI" id="CHEBI:82612"/>
        <dbReference type="ChEBI" id="CHEBI:85445"/>
        <dbReference type="ChEBI" id="CHEBI:85448"/>
        <dbReference type="EC" id="2.1.1.63"/>
    </reaction>
</comment>
<evidence type="ECO:0000256" key="1">
    <source>
        <dbReference type="ARBA" id="ARBA00001286"/>
    </source>
</evidence>
<dbReference type="Gene3D" id="1.10.10.10">
    <property type="entry name" value="Winged helix-like DNA-binding domain superfamily/Winged helix DNA-binding domain"/>
    <property type="match status" value="1"/>
</dbReference>
<evidence type="ECO:0000256" key="5">
    <source>
        <dbReference type="ARBA" id="ARBA00023204"/>
    </source>
</evidence>
<dbReference type="GO" id="GO:0006281">
    <property type="term" value="P:DNA repair"/>
    <property type="evidence" value="ECO:0007669"/>
    <property type="project" value="UniProtKB-KW"/>
</dbReference>
<feature type="domain" description="Methylated-DNA-[protein]-cysteine S-methyltransferase DNA binding" evidence="7">
    <location>
        <begin position="68"/>
        <end position="146"/>
    </location>
</feature>
<dbReference type="Pfam" id="PF01035">
    <property type="entry name" value="DNA_binding_1"/>
    <property type="match status" value="1"/>
</dbReference>
<evidence type="ECO:0000256" key="4">
    <source>
        <dbReference type="ARBA" id="ARBA00022763"/>
    </source>
</evidence>
<reference evidence="8" key="1">
    <citation type="submission" date="2018-05" db="EMBL/GenBank/DDBJ databases">
        <authorList>
            <person name="Lanie J.A."/>
            <person name="Ng W.-L."/>
            <person name="Kazmierczak K.M."/>
            <person name="Andrzejewski T.M."/>
            <person name="Davidsen T.M."/>
            <person name="Wayne K.J."/>
            <person name="Tettelin H."/>
            <person name="Glass J.I."/>
            <person name="Rusch D."/>
            <person name="Podicherti R."/>
            <person name="Tsui H.-C.T."/>
            <person name="Winkler M.E."/>
        </authorList>
    </citation>
    <scope>NUCLEOTIDE SEQUENCE</scope>
</reference>
<sequence>MNTLSFNSSIGWITLSEENSLITSVKFGKKKNKGKNAVLIKLKKQIIEFTKGKRKKFSVKLNIEGSALQKKIWKQLSKISYGTTKTYRDIAKVLRTSPRYVGNVCGQNNHLLVIPCHRVVRSDGTLGGFSGLGGIKLKKKLLQLEQS</sequence>
<evidence type="ECO:0000259" key="7">
    <source>
        <dbReference type="Pfam" id="PF01035"/>
    </source>
</evidence>
<evidence type="ECO:0000313" key="8">
    <source>
        <dbReference type="EMBL" id="SVE39291.1"/>
    </source>
</evidence>
<dbReference type="GO" id="GO:0032259">
    <property type="term" value="P:methylation"/>
    <property type="evidence" value="ECO:0007669"/>
    <property type="project" value="UniProtKB-KW"/>
</dbReference>
<dbReference type="CDD" id="cd06445">
    <property type="entry name" value="ATase"/>
    <property type="match status" value="1"/>
</dbReference>
<dbReference type="NCBIfam" id="TIGR00589">
    <property type="entry name" value="ogt"/>
    <property type="match status" value="1"/>
</dbReference>
<dbReference type="InterPro" id="IPR036388">
    <property type="entry name" value="WH-like_DNA-bd_sf"/>
</dbReference>
<protein>
    <recommendedName>
        <fullName evidence="7">Methylated-DNA-[protein]-cysteine S-methyltransferase DNA binding domain-containing protein</fullName>
    </recommendedName>
</protein>
<dbReference type="GO" id="GO:0003908">
    <property type="term" value="F:methylated-DNA-[protein]-cysteine S-methyltransferase activity"/>
    <property type="evidence" value="ECO:0007669"/>
    <property type="project" value="UniProtKB-EC"/>
</dbReference>
<dbReference type="PANTHER" id="PTHR10815:SF13">
    <property type="entry name" value="METHYLATED-DNA--PROTEIN-CYSTEINE METHYLTRANSFERASE"/>
    <property type="match status" value="1"/>
</dbReference>
<dbReference type="PANTHER" id="PTHR10815">
    <property type="entry name" value="METHYLATED-DNA--PROTEIN-CYSTEINE METHYLTRANSFERASE"/>
    <property type="match status" value="1"/>
</dbReference>
<keyword evidence="2" id="KW-0489">Methyltransferase</keyword>
<dbReference type="InterPro" id="IPR001497">
    <property type="entry name" value="MethylDNA_cys_MeTrfase_AS"/>
</dbReference>
<dbReference type="AlphaFoldDB" id="A0A383D4G3"/>
<evidence type="ECO:0000256" key="2">
    <source>
        <dbReference type="ARBA" id="ARBA00022603"/>
    </source>
</evidence>
<name>A0A383D4G3_9ZZZZ</name>
<comment type="catalytic activity">
    <reaction evidence="1">
        <text>a 4-O-methyl-thymidine in DNA + L-cysteinyl-[protein] = a thymidine in DNA + S-methyl-L-cysteinyl-[protein]</text>
        <dbReference type="Rhea" id="RHEA:53428"/>
        <dbReference type="Rhea" id="RHEA-COMP:10131"/>
        <dbReference type="Rhea" id="RHEA-COMP:10132"/>
        <dbReference type="Rhea" id="RHEA-COMP:13555"/>
        <dbReference type="Rhea" id="RHEA-COMP:13556"/>
        <dbReference type="ChEBI" id="CHEBI:29950"/>
        <dbReference type="ChEBI" id="CHEBI:82612"/>
        <dbReference type="ChEBI" id="CHEBI:137386"/>
        <dbReference type="ChEBI" id="CHEBI:137387"/>
        <dbReference type="EC" id="2.1.1.63"/>
    </reaction>
</comment>
<dbReference type="EMBL" id="UINC01214178">
    <property type="protein sequence ID" value="SVE39291.1"/>
    <property type="molecule type" value="Genomic_DNA"/>
</dbReference>
<evidence type="ECO:0000256" key="6">
    <source>
        <dbReference type="ARBA" id="ARBA00049348"/>
    </source>
</evidence>
<gene>
    <name evidence="8" type="ORF">METZ01_LOCUS492145</name>
</gene>
<dbReference type="SUPFAM" id="SSF46767">
    <property type="entry name" value="Methylated DNA-protein cysteine methyltransferase, C-terminal domain"/>
    <property type="match status" value="1"/>
</dbReference>
<dbReference type="InterPro" id="IPR036217">
    <property type="entry name" value="MethylDNA_cys_MeTrfase_DNAb"/>
</dbReference>
<dbReference type="InterPro" id="IPR014048">
    <property type="entry name" value="MethylDNA_cys_MeTrfase_DNA-bd"/>
</dbReference>
<keyword evidence="3" id="KW-0808">Transferase</keyword>